<dbReference type="InterPro" id="IPR036305">
    <property type="entry name" value="RGS_sf"/>
</dbReference>
<protein>
    <recommendedName>
        <fullName evidence="2">RGS domain-containing protein</fullName>
    </recommendedName>
</protein>
<evidence type="ECO:0000259" key="2">
    <source>
        <dbReference type="PROSITE" id="PS50132"/>
    </source>
</evidence>
<accession>X6NT56</accession>
<proteinExistence type="predicted"/>
<dbReference type="PROSITE" id="PS50132">
    <property type="entry name" value="RGS"/>
    <property type="match status" value="1"/>
</dbReference>
<organism evidence="3 4">
    <name type="scientific">Reticulomyxa filosa</name>
    <dbReference type="NCBI Taxonomy" id="46433"/>
    <lineage>
        <taxon>Eukaryota</taxon>
        <taxon>Sar</taxon>
        <taxon>Rhizaria</taxon>
        <taxon>Retaria</taxon>
        <taxon>Foraminifera</taxon>
        <taxon>Monothalamids</taxon>
        <taxon>Reticulomyxidae</taxon>
        <taxon>Reticulomyxa</taxon>
    </lineage>
</organism>
<dbReference type="SMART" id="SM00315">
    <property type="entry name" value="RGS"/>
    <property type="match status" value="1"/>
</dbReference>
<feature type="region of interest" description="Disordered" evidence="1">
    <location>
        <begin position="1"/>
        <end position="31"/>
    </location>
</feature>
<evidence type="ECO:0000313" key="3">
    <source>
        <dbReference type="EMBL" id="ETO29196.1"/>
    </source>
</evidence>
<comment type="caution">
    <text evidence="3">The sequence shown here is derived from an EMBL/GenBank/DDBJ whole genome shotgun (WGS) entry which is preliminary data.</text>
</comment>
<evidence type="ECO:0000313" key="4">
    <source>
        <dbReference type="Proteomes" id="UP000023152"/>
    </source>
</evidence>
<dbReference type="AlphaFoldDB" id="X6NT56"/>
<gene>
    <name evidence="3" type="ORF">RFI_07927</name>
</gene>
<reference evidence="3 4" key="1">
    <citation type="journal article" date="2013" name="Curr. Biol.">
        <title>The Genome of the Foraminiferan Reticulomyxa filosa.</title>
        <authorList>
            <person name="Glockner G."/>
            <person name="Hulsmann N."/>
            <person name="Schleicher M."/>
            <person name="Noegel A.A."/>
            <person name="Eichinger L."/>
            <person name="Gallinger C."/>
            <person name="Pawlowski J."/>
            <person name="Sierra R."/>
            <person name="Euteneuer U."/>
            <person name="Pillet L."/>
            <person name="Moustafa A."/>
            <person name="Platzer M."/>
            <person name="Groth M."/>
            <person name="Szafranski K."/>
            <person name="Schliwa M."/>
        </authorList>
    </citation>
    <scope>NUCLEOTIDE SEQUENCE [LARGE SCALE GENOMIC DNA]</scope>
</reference>
<dbReference type="EMBL" id="ASPP01006189">
    <property type="protein sequence ID" value="ETO29196.1"/>
    <property type="molecule type" value="Genomic_DNA"/>
</dbReference>
<dbReference type="Gene3D" id="1.10.167.10">
    <property type="entry name" value="Regulator of G-protein Signalling 4, domain 2"/>
    <property type="match status" value="1"/>
</dbReference>
<name>X6NT56_RETFI</name>
<dbReference type="InterPro" id="IPR016137">
    <property type="entry name" value="RGS"/>
</dbReference>
<sequence>MIATATTTTTATPDDAQDSEKGWPSQNKRNVPSINDNTVIILKGKSSRNVRAEATQKYNLTFLLRDKIGFNLFMEHLFFEFSPELLLGYLELSQFYNKYNEKHTDRYETCSLLPKSKIVFDESLPIKRKLQMLNEKYIVKDGPFELNLQAAIKKNFLDKLCLFLNDKADSGPLFDALLSILHRLLDQIHYLMRDSFNRFRQTESYRQYVKFNKGELTSNKEKDVK</sequence>
<feature type="compositionally biased region" description="Low complexity" evidence="1">
    <location>
        <begin position="1"/>
        <end position="12"/>
    </location>
</feature>
<dbReference type="InterPro" id="IPR044926">
    <property type="entry name" value="RGS_subdomain_2"/>
</dbReference>
<evidence type="ECO:0000256" key="1">
    <source>
        <dbReference type="SAM" id="MobiDB-lite"/>
    </source>
</evidence>
<keyword evidence="4" id="KW-1185">Reference proteome</keyword>
<dbReference type="SUPFAM" id="SSF48097">
    <property type="entry name" value="Regulator of G-protein signaling, RGS"/>
    <property type="match status" value="1"/>
</dbReference>
<feature type="domain" description="RGS" evidence="2">
    <location>
        <begin position="59"/>
        <end position="209"/>
    </location>
</feature>
<dbReference type="Proteomes" id="UP000023152">
    <property type="component" value="Unassembled WGS sequence"/>
</dbReference>